<organism evidence="3 4">
    <name type="scientific">Tritrichomonas foetus</name>
    <dbReference type="NCBI Taxonomy" id="1144522"/>
    <lineage>
        <taxon>Eukaryota</taxon>
        <taxon>Metamonada</taxon>
        <taxon>Parabasalia</taxon>
        <taxon>Tritrichomonadida</taxon>
        <taxon>Tritrichomonadidae</taxon>
        <taxon>Tritrichomonas</taxon>
    </lineage>
</organism>
<proteinExistence type="predicted"/>
<dbReference type="VEuPathDB" id="TrichDB:TRFO_18417"/>
<dbReference type="EMBL" id="MLAK01000575">
    <property type="protein sequence ID" value="OHT11940.1"/>
    <property type="molecule type" value="Genomic_DNA"/>
</dbReference>
<protein>
    <submittedName>
        <fullName evidence="3">Uncharacterized protein</fullName>
    </submittedName>
</protein>
<feature type="transmembrane region" description="Helical" evidence="2">
    <location>
        <begin position="204"/>
        <end position="228"/>
    </location>
</feature>
<evidence type="ECO:0000256" key="1">
    <source>
        <dbReference type="SAM" id="MobiDB-lite"/>
    </source>
</evidence>
<reference evidence="3" key="1">
    <citation type="submission" date="2016-10" db="EMBL/GenBank/DDBJ databases">
        <authorList>
            <person name="Benchimol M."/>
            <person name="Almeida L.G."/>
            <person name="Vasconcelos A.T."/>
            <person name="Perreira-Neves A."/>
            <person name="Rosa I.A."/>
            <person name="Tasca T."/>
            <person name="Bogo M.R."/>
            <person name="de Souza W."/>
        </authorList>
    </citation>
    <scope>NUCLEOTIDE SEQUENCE [LARGE SCALE GENOMIC DNA]</scope>
    <source>
        <strain evidence="3">K</strain>
    </source>
</reference>
<feature type="transmembrane region" description="Helical" evidence="2">
    <location>
        <begin position="343"/>
        <end position="363"/>
    </location>
</feature>
<name>A0A1J4KQ73_9EUKA</name>
<feature type="transmembrane region" description="Helical" evidence="2">
    <location>
        <begin position="276"/>
        <end position="300"/>
    </location>
</feature>
<sequence>MLTLFHIFTFRFVGTFTQIGRYKMFPPFGLSSSHINSSCVTLFEKVDDESHFDFFVVMNKFDNFPSLAHLPPNTRQTQQNLFYGPNIDSNNIMRPNSNSNNLYNFFSNYTNYSNYSNPESSFSRFLFSYGYGEFIELPSYPIIIHPNETEIDFKITHTCYNGNTGMDNRDKYRKYYIIVTLLFTALVYYFAVRRNEHKKLLRMNAIIFASFCFLCALQYTSFLCNHFATDPNGTFNTYYFTLATDIFSTLFQVLLEVVIYAICARPSITYKIDFEFSWISIIVAILCLLFHCGNFYFVYIMPFTKYIDYDCFFWPFYAFFPLLSIVLFFQYRSFSRKVRSKRYRINILLTSWFVTIASFLIIGGNSANFYFGMISGGKTLLTVTVNDILILLHVILTFATTFSFESLRVKMYAKTQMNNEKKNSKSKPLSSCASVEPLLSTNDSTNSNYVTDNQLNNNTKNQNKKKSRKKNRKYHV</sequence>
<gene>
    <name evidence="3" type="ORF">TRFO_18417</name>
</gene>
<keyword evidence="2" id="KW-0812">Transmembrane</keyword>
<accession>A0A1J4KQ73</accession>
<keyword evidence="2" id="KW-0472">Membrane</keyword>
<dbReference type="RefSeq" id="XP_068365076.1">
    <property type="nucleotide sequence ID" value="XM_068500172.1"/>
</dbReference>
<feature type="compositionally biased region" description="Basic residues" evidence="1">
    <location>
        <begin position="462"/>
        <end position="476"/>
    </location>
</feature>
<keyword evidence="2" id="KW-1133">Transmembrane helix</keyword>
<evidence type="ECO:0000313" key="4">
    <source>
        <dbReference type="Proteomes" id="UP000179807"/>
    </source>
</evidence>
<evidence type="ECO:0000256" key="2">
    <source>
        <dbReference type="SAM" id="Phobius"/>
    </source>
</evidence>
<keyword evidence="4" id="KW-1185">Reference proteome</keyword>
<feature type="transmembrane region" description="Helical" evidence="2">
    <location>
        <begin position="240"/>
        <end position="264"/>
    </location>
</feature>
<feature type="transmembrane region" description="Helical" evidence="2">
    <location>
        <begin position="312"/>
        <end position="331"/>
    </location>
</feature>
<dbReference type="AlphaFoldDB" id="A0A1J4KQ73"/>
<feature type="transmembrane region" description="Helical" evidence="2">
    <location>
        <begin position="383"/>
        <end position="404"/>
    </location>
</feature>
<feature type="compositionally biased region" description="Polar residues" evidence="1">
    <location>
        <begin position="438"/>
        <end position="452"/>
    </location>
</feature>
<evidence type="ECO:0000313" key="3">
    <source>
        <dbReference type="EMBL" id="OHT11940.1"/>
    </source>
</evidence>
<feature type="region of interest" description="Disordered" evidence="1">
    <location>
        <begin position="438"/>
        <end position="476"/>
    </location>
</feature>
<feature type="transmembrane region" description="Helical" evidence="2">
    <location>
        <begin position="175"/>
        <end position="192"/>
    </location>
</feature>
<comment type="caution">
    <text evidence="3">The sequence shown here is derived from an EMBL/GenBank/DDBJ whole genome shotgun (WGS) entry which is preliminary data.</text>
</comment>
<dbReference type="Proteomes" id="UP000179807">
    <property type="component" value="Unassembled WGS sequence"/>
</dbReference>
<dbReference type="GeneID" id="94834876"/>